<dbReference type="Proteomes" id="UP000256838">
    <property type="component" value="Unassembled WGS sequence"/>
</dbReference>
<organism evidence="3 4">
    <name type="scientific">Trinickia dinghuensis</name>
    <dbReference type="NCBI Taxonomy" id="2291023"/>
    <lineage>
        <taxon>Bacteria</taxon>
        <taxon>Pseudomonadati</taxon>
        <taxon>Pseudomonadota</taxon>
        <taxon>Betaproteobacteria</taxon>
        <taxon>Burkholderiales</taxon>
        <taxon>Burkholderiaceae</taxon>
        <taxon>Trinickia</taxon>
    </lineage>
</organism>
<dbReference type="CDD" id="cd16934">
    <property type="entry name" value="HATPase_RsbT-like"/>
    <property type="match status" value="1"/>
</dbReference>
<feature type="domain" description="Histidine kinase/HSP90-like ATPase" evidence="2">
    <location>
        <begin position="16"/>
        <end position="134"/>
    </location>
</feature>
<comment type="caution">
    <text evidence="3">The sequence shown here is derived from an EMBL/GenBank/DDBJ whole genome shotgun (WGS) entry which is preliminary data.</text>
</comment>
<dbReference type="GO" id="GO:0004674">
    <property type="term" value="F:protein serine/threonine kinase activity"/>
    <property type="evidence" value="ECO:0007669"/>
    <property type="project" value="UniProtKB-KW"/>
</dbReference>
<keyword evidence="4" id="KW-1185">Reference proteome</keyword>
<evidence type="ECO:0000259" key="2">
    <source>
        <dbReference type="Pfam" id="PF13581"/>
    </source>
</evidence>
<name>A0A3D8K276_9BURK</name>
<keyword evidence="1" id="KW-0418">Kinase</keyword>
<dbReference type="InterPro" id="IPR003594">
    <property type="entry name" value="HATPase_dom"/>
</dbReference>
<accession>A0A3D8K276</accession>
<dbReference type="Pfam" id="PF13581">
    <property type="entry name" value="HATPase_c_2"/>
    <property type="match status" value="1"/>
</dbReference>
<proteinExistence type="predicted"/>
<dbReference type="OrthoDB" id="5769716at2"/>
<dbReference type="InterPro" id="IPR050267">
    <property type="entry name" value="Anti-sigma-factor_SerPK"/>
</dbReference>
<evidence type="ECO:0000313" key="3">
    <source>
        <dbReference type="EMBL" id="RDU99006.1"/>
    </source>
</evidence>
<keyword evidence="1" id="KW-0808">Transferase</keyword>
<dbReference type="AlphaFoldDB" id="A0A3D8K276"/>
<evidence type="ECO:0000313" key="4">
    <source>
        <dbReference type="Proteomes" id="UP000256838"/>
    </source>
</evidence>
<dbReference type="SUPFAM" id="SSF55874">
    <property type="entry name" value="ATPase domain of HSP90 chaperone/DNA topoisomerase II/histidine kinase"/>
    <property type="match status" value="1"/>
</dbReference>
<dbReference type="InterPro" id="IPR036890">
    <property type="entry name" value="HATPase_C_sf"/>
</dbReference>
<sequence>MTAGRVGGKGTQVFVNAPSDVDWARHIVHELAKQCGFKEPRAVALATAVTEIARNIVVHAGRGKVSFVLITEGQRQGIVAFASDNGPGIPDIELAMQDGYSTKGSLGLGLSGAKRLVDEFEIESAAGAGVTITLTQWDEAALDDDASLAR</sequence>
<dbReference type="Gene3D" id="3.30.565.10">
    <property type="entry name" value="Histidine kinase-like ATPase, C-terminal domain"/>
    <property type="match status" value="1"/>
</dbReference>
<dbReference type="PANTHER" id="PTHR35526">
    <property type="entry name" value="ANTI-SIGMA-F FACTOR RSBW-RELATED"/>
    <property type="match status" value="1"/>
</dbReference>
<dbReference type="EMBL" id="QRGA01000006">
    <property type="protein sequence ID" value="RDU99006.1"/>
    <property type="molecule type" value="Genomic_DNA"/>
</dbReference>
<gene>
    <name evidence="3" type="ORF">DWV00_12280</name>
</gene>
<protein>
    <submittedName>
        <fullName evidence="3">Anti-sigma regulatory factor</fullName>
    </submittedName>
</protein>
<dbReference type="PANTHER" id="PTHR35526:SF3">
    <property type="entry name" value="ANTI-SIGMA-F FACTOR RSBW"/>
    <property type="match status" value="1"/>
</dbReference>
<reference evidence="3 4" key="1">
    <citation type="submission" date="2018-08" db="EMBL/GenBank/DDBJ databases">
        <title>Paraburkholderia sp. DHOM06 isolated from forest soil.</title>
        <authorList>
            <person name="Gao Z.-H."/>
            <person name="Qiu L.-H."/>
        </authorList>
    </citation>
    <scope>NUCLEOTIDE SEQUENCE [LARGE SCALE GENOMIC DNA]</scope>
    <source>
        <strain evidence="3 4">DHOM06</strain>
    </source>
</reference>
<evidence type="ECO:0000256" key="1">
    <source>
        <dbReference type="ARBA" id="ARBA00022527"/>
    </source>
</evidence>
<keyword evidence="1" id="KW-0723">Serine/threonine-protein kinase</keyword>